<name>A0A9Q0KI20_9MAGN</name>
<dbReference type="GO" id="GO:0003723">
    <property type="term" value="F:RNA binding"/>
    <property type="evidence" value="ECO:0007669"/>
    <property type="project" value="UniProtKB-UniRule"/>
</dbReference>
<dbReference type="PROSITE" id="PS50103">
    <property type="entry name" value="ZF_C3H1"/>
    <property type="match status" value="1"/>
</dbReference>
<dbReference type="SUPFAM" id="SSF90229">
    <property type="entry name" value="CCCH zinc finger"/>
    <property type="match status" value="1"/>
</dbReference>
<evidence type="ECO:0000313" key="11">
    <source>
        <dbReference type="EMBL" id="KAJ4970671.1"/>
    </source>
</evidence>
<keyword evidence="4 6" id="KW-0694">RNA-binding</keyword>
<evidence type="ECO:0000256" key="7">
    <source>
        <dbReference type="PROSITE-ProRule" id="PRU00723"/>
    </source>
</evidence>
<evidence type="ECO:0000256" key="4">
    <source>
        <dbReference type="ARBA" id="ARBA00022884"/>
    </source>
</evidence>
<feature type="compositionally biased region" description="Basic residues" evidence="8">
    <location>
        <begin position="561"/>
        <end position="571"/>
    </location>
</feature>
<keyword evidence="1 7" id="KW-0479">Metal-binding</keyword>
<dbReference type="InterPro" id="IPR035979">
    <property type="entry name" value="RBD_domain_sf"/>
</dbReference>
<evidence type="ECO:0000256" key="3">
    <source>
        <dbReference type="ARBA" id="ARBA00022833"/>
    </source>
</evidence>
<reference evidence="11" key="1">
    <citation type="journal article" date="2023" name="Plant J.">
        <title>The genome of the king protea, Protea cynaroides.</title>
        <authorList>
            <person name="Chang J."/>
            <person name="Duong T.A."/>
            <person name="Schoeman C."/>
            <person name="Ma X."/>
            <person name="Roodt D."/>
            <person name="Barker N."/>
            <person name="Li Z."/>
            <person name="Van de Peer Y."/>
            <person name="Mizrachi E."/>
        </authorList>
    </citation>
    <scope>NUCLEOTIDE SEQUENCE</scope>
    <source>
        <tissue evidence="11">Young leaves</tissue>
    </source>
</reference>
<dbReference type="InterPro" id="IPR012677">
    <property type="entry name" value="Nucleotide-bd_a/b_plait_sf"/>
</dbReference>
<dbReference type="FunFam" id="3.30.70.330:FF:000678">
    <property type="entry name" value="zinc finger CCCH domain-containing protein 53-like isoform X2"/>
    <property type="match status" value="1"/>
</dbReference>
<dbReference type="GO" id="GO:0008270">
    <property type="term" value="F:zinc ion binding"/>
    <property type="evidence" value="ECO:0007669"/>
    <property type="project" value="UniProtKB-KW"/>
</dbReference>
<dbReference type="Gene3D" id="3.30.70.330">
    <property type="match status" value="1"/>
</dbReference>
<feature type="compositionally biased region" description="Acidic residues" evidence="8">
    <location>
        <begin position="627"/>
        <end position="637"/>
    </location>
</feature>
<evidence type="ECO:0000256" key="2">
    <source>
        <dbReference type="ARBA" id="ARBA00022771"/>
    </source>
</evidence>
<dbReference type="SUPFAM" id="SSF54928">
    <property type="entry name" value="RNA-binding domain, RBD"/>
    <property type="match status" value="1"/>
</dbReference>
<evidence type="ECO:0000259" key="9">
    <source>
        <dbReference type="PROSITE" id="PS50102"/>
    </source>
</evidence>
<dbReference type="SMART" id="SM00360">
    <property type="entry name" value="RRM"/>
    <property type="match status" value="1"/>
</dbReference>
<dbReference type="EMBL" id="JAMYWD010000005">
    <property type="protein sequence ID" value="KAJ4970671.1"/>
    <property type="molecule type" value="Genomic_DNA"/>
</dbReference>
<dbReference type="InterPro" id="IPR000571">
    <property type="entry name" value="Znf_CCCH"/>
</dbReference>
<feature type="region of interest" description="Disordered" evidence="8">
    <location>
        <begin position="765"/>
        <end position="785"/>
    </location>
</feature>
<keyword evidence="3 7" id="KW-0862">Zinc</keyword>
<dbReference type="InterPro" id="IPR034365">
    <property type="entry name" value="AtC3H46-like_RRM"/>
</dbReference>
<feature type="zinc finger region" description="C3H1-type" evidence="7">
    <location>
        <begin position="257"/>
        <end position="284"/>
    </location>
</feature>
<feature type="domain" description="RRM" evidence="9">
    <location>
        <begin position="400"/>
        <end position="476"/>
    </location>
</feature>
<evidence type="ECO:0000259" key="10">
    <source>
        <dbReference type="PROSITE" id="PS50103"/>
    </source>
</evidence>
<evidence type="ECO:0000256" key="1">
    <source>
        <dbReference type="ARBA" id="ARBA00022723"/>
    </source>
</evidence>
<evidence type="ECO:0000256" key="6">
    <source>
        <dbReference type="PROSITE-ProRule" id="PRU00176"/>
    </source>
</evidence>
<dbReference type="Pfam" id="PF23182">
    <property type="entry name" value="PABC_AtC3H46"/>
    <property type="match status" value="1"/>
</dbReference>
<proteinExistence type="predicted"/>
<dbReference type="GO" id="GO:0003677">
    <property type="term" value="F:DNA binding"/>
    <property type="evidence" value="ECO:0007669"/>
    <property type="project" value="UniProtKB-KW"/>
</dbReference>
<feature type="compositionally biased region" description="Low complexity" evidence="8">
    <location>
        <begin position="64"/>
        <end position="97"/>
    </location>
</feature>
<feature type="region of interest" description="Disordered" evidence="8">
    <location>
        <begin position="625"/>
        <end position="661"/>
    </location>
</feature>
<keyword evidence="2 7" id="KW-0863">Zinc-finger</keyword>
<dbReference type="InterPro" id="IPR056276">
    <property type="entry name" value="AtC3H46-like_PABC-like"/>
</dbReference>
<evidence type="ECO:0000313" key="12">
    <source>
        <dbReference type="Proteomes" id="UP001141806"/>
    </source>
</evidence>
<dbReference type="InterPro" id="IPR036855">
    <property type="entry name" value="Znf_CCCH_sf"/>
</dbReference>
<keyword evidence="5" id="KW-0238">DNA-binding</keyword>
<dbReference type="Pfam" id="PF00076">
    <property type="entry name" value="RRM_1"/>
    <property type="match status" value="1"/>
</dbReference>
<dbReference type="CDD" id="cd12458">
    <property type="entry name" value="RRM_AtC3H46_like"/>
    <property type="match status" value="1"/>
</dbReference>
<dbReference type="PANTHER" id="PTHR24009">
    <property type="entry name" value="RNA-BINDING (RRM/RBD/RNP MOTIFS)"/>
    <property type="match status" value="1"/>
</dbReference>
<evidence type="ECO:0008006" key="13">
    <source>
        <dbReference type="Google" id="ProtNLM"/>
    </source>
</evidence>
<dbReference type="PANTHER" id="PTHR24009:SF3">
    <property type="entry name" value="RNA-BINDING (RRM_RBD_RNP MOTIFS) FAMILY PROTEIN-RELATED"/>
    <property type="match status" value="1"/>
</dbReference>
<evidence type="ECO:0000256" key="5">
    <source>
        <dbReference type="ARBA" id="ARBA00023125"/>
    </source>
</evidence>
<sequence length="785" mass="86097">MDAYEATRIVFSRIQSLDPENASKIMGLLLIQDHGEKEMIRLAFGPEALVHSMVLKARKDLGLSSNIPSTPSTPSSSSPFLSRQNSNSCSSRMASSNGPNIPPSLTTLATSFWTPSPAFSDIQAPDDLISPNSASYAAAASANMVVGSSSSTSLSSPFYGCGSHDVLVDEFQLQDQLSFLNDASPTLGPKIAAGLFYPQPEAVAGSGTGTGRDATLFPSYAAAAAAGATSWGTTMDGHHRRSCSVNDICLGSETGSGYGWKPCLYFARGYCKNGSSCRFLHGLPDSSPVVADAAAMASSPCKLDRLDLVEQCQELLRSKTTQQRLVNSSQFMASASFPYSTATGGKCMSFQLQQQQQNDTTQRAAAALLLGEDIHKFGRSRLERNDFPTTGGGMVNPGSRQIYLTFPADSTFREEDVSNYFSIYGPVQDVRIPYQQKRMFGFVTFVYPETVKLILAKGNPHFVCDARVLVKPYKEKGKVPDKYRKQQQQHQSERGDFPACSTPTGADIRDAYDLQLGPRMFYDAQDVMLRRKLEEHADLRQALELQGRKLMGLQLLDVKKYHHHHHQHHHSLSTGALVPSPTQTHVNQTFVLHSERGSPETPEENCANPETTIFAAADRQLHQAANADEESIGDDEIGNGKEKRLDHDDGNLQDGVEHNLPDSPFASPTKAAEPTCVFSNYGDVALESERDAQVLFWTRSHRNVGEGWSGRAKVEWASLARSEYLIQKVKEIQLICVINTIKKIKGRCRKEDLLEKKKDERLGGGQQRLLKTGGAENARKERMIA</sequence>
<feature type="region of interest" description="Disordered" evidence="8">
    <location>
        <begin position="561"/>
        <end position="581"/>
    </location>
</feature>
<feature type="region of interest" description="Disordered" evidence="8">
    <location>
        <begin position="64"/>
        <end position="100"/>
    </location>
</feature>
<dbReference type="InterPro" id="IPR000504">
    <property type="entry name" value="RRM_dom"/>
</dbReference>
<dbReference type="Gene3D" id="4.10.1000.10">
    <property type="entry name" value="Zinc finger, CCCH-type"/>
    <property type="match status" value="1"/>
</dbReference>
<dbReference type="SMART" id="SM00356">
    <property type="entry name" value="ZnF_C3H1"/>
    <property type="match status" value="1"/>
</dbReference>
<accession>A0A9Q0KI20</accession>
<dbReference type="OrthoDB" id="1897736at2759"/>
<feature type="compositionally biased region" description="Basic and acidic residues" evidence="8">
    <location>
        <begin position="638"/>
        <end position="660"/>
    </location>
</feature>
<dbReference type="Proteomes" id="UP001141806">
    <property type="component" value="Unassembled WGS sequence"/>
</dbReference>
<comment type="caution">
    <text evidence="11">The sequence shown here is derived from an EMBL/GenBank/DDBJ whole genome shotgun (WGS) entry which is preliminary data.</text>
</comment>
<keyword evidence="12" id="KW-1185">Reference proteome</keyword>
<feature type="region of interest" description="Disordered" evidence="8">
    <location>
        <begin position="479"/>
        <end position="502"/>
    </location>
</feature>
<organism evidence="11 12">
    <name type="scientific">Protea cynaroides</name>
    <dbReference type="NCBI Taxonomy" id="273540"/>
    <lineage>
        <taxon>Eukaryota</taxon>
        <taxon>Viridiplantae</taxon>
        <taxon>Streptophyta</taxon>
        <taxon>Embryophyta</taxon>
        <taxon>Tracheophyta</taxon>
        <taxon>Spermatophyta</taxon>
        <taxon>Magnoliopsida</taxon>
        <taxon>Proteales</taxon>
        <taxon>Proteaceae</taxon>
        <taxon>Protea</taxon>
    </lineage>
</organism>
<protein>
    <recommendedName>
        <fullName evidence="13">Zinc finger CCCH domain-containing protein 53</fullName>
    </recommendedName>
</protein>
<feature type="domain" description="C3H1-type" evidence="10">
    <location>
        <begin position="257"/>
        <end position="284"/>
    </location>
</feature>
<dbReference type="Pfam" id="PF16131">
    <property type="entry name" value="Torus"/>
    <property type="match status" value="1"/>
</dbReference>
<gene>
    <name evidence="11" type="ORF">NE237_003770</name>
</gene>
<evidence type="ECO:0000256" key="8">
    <source>
        <dbReference type="SAM" id="MobiDB-lite"/>
    </source>
</evidence>
<dbReference type="InterPro" id="IPR032297">
    <property type="entry name" value="Torus"/>
</dbReference>
<dbReference type="PROSITE" id="PS50102">
    <property type="entry name" value="RRM"/>
    <property type="match status" value="1"/>
</dbReference>
<dbReference type="AlphaFoldDB" id="A0A9Q0KI20"/>